<keyword evidence="2 5" id="KW-0378">Hydrolase</keyword>
<dbReference type="EC" id="3.2.1.1" evidence="5"/>
<keyword evidence="3 5" id="KW-0326">Glycosidase</keyword>
<dbReference type="InterPro" id="IPR006046">
    <property type="entry name" value="Alpha_amylase"/>
</dbReference>
<evidence type="ECO:0000313" key="8">
    <source>
        <dbReference type="Proteomes" id="UP000322025"/>
    </source>
</evidence>
<dbReference type="CDD" id="cd11333">
    <property type="entry name" value="AmyAc_SI_OligoGlu_DGase"/>
    <property type="match status" value="1"/>
</dbReference>
<dbReference type="SUPFAM" id="SSF51445">
    <property type="entry name" value="(Trans)glycosidases"/>
    <property type="match status" value="1"/>
</dbReference>
<evidence type="ECO:0000313" key="7">
    <source>
        <dbReference type="EMBL" id="KAA8501475.1"/>
    </source>
</evidence>
<evidence type="ECO:0000256" key="3">
    <source>
        <dbReference type="ARBA" id="ARBA00023295"/>
    </source>
</evidence>
<evidence type="ECO:0000259" key="6">
    <source>
        <dbReference type="SMART" id="SM00642"/>
    </source>
</evidence>
<dbReference type="SUPFAM" id="SSF51011">
    <property type="entry name" value="Glycosyl hydrolase domain"/>
    <property type="match status" value="1"/>
</dbReference>
<dbReference type="InterPro" id="IPR006047">
    <property type="entry name" value="GH13_cat_dom"/>
</dbReference>
<organism evidence="7 8">
    <name type="scientific">Mediterraneibacter catenae</name>
    <dbReference type="NCBI Taxonomy" id="2594882"/>
    <lineage>
        <taxon>Bacteria</taxon>
        <taxon>Bacillati</taxon>
        <taxon>Bacillota</taxon>
        <taxon>Clostridia</taxon>
        <taxon>Lachnospirales</taxon>
        <taxon>Lachnospiraceae</taxon>
        <taxon>Mediterraneibacter</taxon>
    </lineage>
</organism>
<comment type="catalytic activity">
    <reaction evidence="5">
        <text>Endohydrolysis of (1-&gt;4)-alpha-D-glucosidic linkages in polysaccharides containing three or more (1-&gt;4)-alpha-linked D-glucose units.</text>
        <dbReference type="EC" id="3.2.1.1"/>
    </reaction>
</comment>
<dbReference type="PANTHER" id="PTHR10357">
    <property type="entry name" value="ALPHA-AMYLASE FAMILY MEMBER"/>
    <property type="match status" value="1"/>
</dbReference>
<dbReference type="InterPro" id="IPR056300">
    <property type="entry name" value="SusG-like_C"/>
</dbReference>
<feature type="domain" description="Glycosyl hydrolase family 13 catalytic" evidence="6">
    <location>
        <begin position="13"/>
        <end position="418"/>
    </location>
</feature>
<dbReference type="RefSeq" id="WP_087149806.1">
    <property type="nucleotide sequence ID" value="NZ_VMSO01000008.1"/>
</dbReference>
<dbReference type="FunFam" id="3.90.400.10:FF:000002">
    <property type="entry name" value="Sucrose isomerase"/>
    <property type="match status" value="1"/>
</dbReference>
<evidence type="ECO:0000256" key="5">
    <source>
        <dbReference type="RuleBase" id="RU361134"/>
    </source>
</evidence>
<reference evidence="7" key="1">
    <citation type="submission" date="2019-07" db="EMBL/GenBank/DDBJ databases">
        <authorList>
            <person name="Wongkuna S."/>
            <person name="Scaria J."/>
        </authorList>
    </citation>
    <scope>NUCLEOTIDE SEQUENCE [LARGE SCALE GENOMIC DNA]</scope>
    <source>
        <strain evidence="7">SW178</strain>
    </source>
</reference>
<dbReference type="PRINTS" id="PR00110">
    <property type="entry name" value="ALPHAAMYLASE"/>
</dbReference>
<evidence type="ECO:0000256" key="2">
    <source>
        <dbReference type="ARBA" id="ARBA00022801"/>
    </source>
</evidence>
<dbReference type="EMBL" id="VMSO01000008">
    <property type="protein sequence ID" value="KAA8501475.1"/>
    <property type="molecule type" value="Genomic_DNA"/>
</dbReference>
<dbReference type="Gene3D" id="3.90.400.10">
    <property type="entry name" value="Oligo-1,6-glucosidase, Domain 2"/>
    <property type="match status" value="1"/>
</dbReference>
<dbReference type="Gene3D" id="3.20.20.80">
    <property type="entry name" value="Glycosidases"/>
    <property type="match status" value="1"/>
</dbReference>
<dbReference type="Gene3D" id="2.60.40.1180">
    <property type="entry name" value="Golgi alpha-mannosidase II"/>
    <property type="match status" value="1"/>
</dbReference>
<accession>A0A5M9I2E6</accession>
<proteinExistence type="inferred from homology"/>
<dbReference type="InterPro" id="IPR017853">
    <property type="entry name" value="GH"/>
</dbReference>
<evidence type="ECO:0000256" key="4">
    <source>
        <dbReference type="RuleBase" id="RU003615"/>
    </source>
</evidence>
<dbReference type="SMART" id="SM00642">
    <property type="entry name" value="Aamy"/>
    <property type="match status" value="1"/>
</dbReference>
<dbReference type="AlphaFoldDB" id="A0A5M9I2E6"/>
<dbReference type="PANTHER" id="PTHR10357:SF179">
    <property type="entry name" value="NEUTRAL AND BASIC AMINO ACID TRANSPORT PROTEIN RBAT"/>
    <property type="match status" value="1"/>
</dbReference>
<comment type="caution">
    <text evidence="7">The sequence shown here is derived from an EMBL/GenBank/DDBJ whole genome shotgun (WGS) entry which is preliminary data.</text>
</comment>
<dbReference type="FunFam" id="3.20.20.80:FF:000064">
    <property type="entry name" value="Oligo-1,6-glucosidase"/>
    <property type="match status" value="1"/>
</dbReference>
<dbReference type="Proteomes" id="UP000322025">
    <property type="component" value="Unassembled WGS sequence"/>
</dbReference>
<keyword evidence="5" id="KW-0119">Carbohydrate metabolism</keyword>
<protein>
    <recommendedName>
        <fullName evidence="5">Alpha-amylase</fullName>
        <ecNumber evidence="5">3.2.1.1</ecNumber>
    </recommendedName>
</protein>
<dbReference type="Pfam" id="PF00128">
    <property type="entry name" value="Alpha-amylase"/>
    <property type="match status" value="1"/>
</dbReference>
<sequence>MQKKWWHNAIGYQIYPKSFQDTNGDGIGDIPGIIEHLDDLEELGINMIWLCPVNKSPMADHGYDISDYDEIDPMFGTLDDMKRLIKEADKRGIRVLMDLVVNHTSSEHEWFQKALEDPDGRYGKYYIIREGKDGKEPNNWRSIFGGSAWERIGDTDKYYLHLFTKWQPDLNWENKEVREEIYAMINRWLDMGLGGFRIDAISHLKKDFTYENLPADGVDGYVNGFPYFRNVKGIETFLNELKKETFLPHDAFTLAEADDVAPEDLEDFIGEDGYFSSIFDFCHTRYHVNHPKWKDRPVEMINDLRDALFQKQEYVNGRGFLCNFLDNHDTSRSAERFIPREDIGYYSMSALGSVNFFFPGIVFLYQGQAAGMLDYRKKSIDEFRDPTTFNMYRGYLQEGMTEEQALEKLNVESREHARTPMQWNAQENAGFTDGTPWFAVNPNYKEINLEAEKGKEESLYHWYRKMIALRKSDEYSELFIYGSLIPVYEKTDGVIAYEREYQGRCVLVICNLKAAPQELPFGWNVKKILLSNHKDVNIEKEKICLRGYETVIADIEK</sequence>
<dbReference type="GO" id="GO:0009313">
    <property type="term" value="P:oligosaccharide catabolic process"/>
    <property type="evidence" value="ECO:0007669"/>
    <property type="project" value="TreeGrafter"/>
</dbReference>
<dbReference type="OrthoDB" id="9805159at2"/>
<dbReference type="InterPro" id="IPR045857">
    <property type="entry name" value="O16G_dom_2"/>
</dbReference>
<dbReference type="GO" id="GO:0004556">
    <property type="term" value="F:alpha-amylase activity"/>
    <property type="evidence" value="ECO:0007669"/>
    <property type="project" value="UniProtKB-UniRule"/>
</dbReference>
<comment type="similarity">
    <text evidence="1 4">Belongs to the glycosyl hydrolase 13 family.</text>
</comment>
<evidence type="ECO:0000256" key="1">
    <source>
        <dbReference type="ARBA" id="ARBA00008061"/>
    </source>
</evidence>
<gene>
    <name evidence="7" type="ORF">FNY66_07655</name>
</gene>
<dbReference type="InterPro" id="IPR013780">
    <property type="entry name" value="Glyco_hydro_b"/>
</dbReference>
<name>A0A5M9I2E6_9FIRM</name>
<dbReference type="Pfam" id="PF23915">
    <property type="entry name" value="SusG_C"/>
    <property type="match status" value="1"/>
</dbReference>
<dbReference type="GO" id="GO:0043169">
    <property type="term" value="F:cation binding"/>
    <property type="evidence" value="ECO:0007669"/>
    <property type="project" value="InterPro"/>
</dbReference>
<keyword evidence="8" id="KW-1185">Reference proteome</keyword>